<evidence type="ECO:0000313" key="2">
    <source>
        <dbReference type="EMBL" id="KAA3482515.1"/>
    </source>
</evidence>
<gene>
    <name evidence="2" type="ORF">EPI10_004753</name>
</gene>
<evidence type="ECO:0000313" key="3">
    <source>
        <dbReference type="Proteomes" id="UP000325315"/>
    </source>
</evidence>
<keyword evidence="3" id="KW-1185">Reference proteome</keyword>
<comment type="caution">
    <text evidence="2">The sequence shown here is derived from an EMBL/GenBank/DDBJ whole genome shotgun (WGS) entry which is preliminary data.</text>
</comment>
<evidence type="ECO:0000259" key="1">
    <source>
        <dbReference type="PROSITE" id="PS50878"/>
    </source>
</evidence>
<protein>
    <submittedName>
        <fullName evidence="2">LINE-1 retrotransposable element ORF2 protein</fullName>
    </submittedName>
</protein>
<proteinExistence type="predicted"/>
<accession>A0A5B6WNF8</accession>
<reference evidence="3" key="1">
    <citation type="journal article" date="2019" name="Plant Biotechnol. J.">
        <title>Genome sequencing of the Australian wild diploid species Gossypium australe highlights disease resistance and delayed gland morphogenesis.</title>
        <authorList>
            <person name="Cai Y."/>
            <person name="Cai X."/>
            <person name="Wang Q."/>
            <person name="Wang P."/>
            <person name="Zhang Y."/>
            <person name="Cai C."/>
            <person name="Xu Y."/>
            <person name="Wang K."/>
            <person name="Zhou Z."/>
            <person name="Wang C."/>
            <person name="Geng S."/>
            <person name="Li B."/>
            <person name="Dong Q."/>
            <person name="Hou Y."/>
            <person name="Wang H."/>
            <person name="Ai P."/>
            <person name="Liu Z."/>
            <person name="Yi F."/>
            <person name="Sun M."/>
            <person name="An G."/>
            <person name="Cheng J."/>
            <person name="Zhang Y."/>
            <person name="Shi Q."/>
            <person name="Xie Y."/>
            <person name="Shi X."/>
            <person name="Chang Y."/>
            <person name="Huang F."/>
            <person name="Chen Y."/>
            <person name="Hong S."/>
            <person name="Mi L."/>
            <person name="Sun Q."/>
            <person name="Zhang L."/>
            <person name="Zhou B."/>
            <person name="Peng R."/>
            <person name="Zhang X."/>
            <person name="Liu F."/>
        </authorList>
    </citation>
    <scope>NUCLEOTIDE SEQUENCE [LARGE SCALE GENOMIC DNA]</scope>
    <source>
        <strain evidence="3">cv. PA1801</strain>
    </source>
</reference>
<dbReference type="SUPFAM" id="SSF56672">
    <property type="entry name" value="DNA/RNA polymerases"/>
    <property type="match status" value="1"/>
</dbReference>
<feature type="domain" description="Reverse transcriptase" evidence="1">
    <location>
        <begin position="1"/>
        <end position="167"/>
    </location>
</feature>
<dbReference type="PANTHER" id="PTHR33116:SF84">
    <property type="entry name" value="RNA-DIRECTED DNA POLYMERASE"/>
    <property type="match status" value="1"/>
</dbReference>
<dbReference type="Pfam" id="PF00078">
    <property type="entry name" value="RVT_1"/>
    <property type="match status" value="1"/>
</dbReference>
<dbReference type="InterPro" id="IPR043502">
    <property type="entry name" value="DNA/RNA_pol_sf"/>
</dbReference>
<dbReference type="PROSITE" id="PS50878">
    <property type="entry name" value="RT_POL"/>
    <property type="match status" value="1"/>
</dbReference>
<dbReference type="AlphaFoldDB" id="A0A5B6WNF8"/>
<dbReference type="Proteomes" id="UP000325315">
    <property type="component" value="Unassembled WGS sequence"/>
</dbReference>
<organism evidence="2 3">
    <name type="scientific">Gossypium australe</name>
    <dbReference type="NCBI Taxonomy" id="47621"/>
    <lineage>
        <taxon>Eukaryota</taxon>
        <taxon>Viridiplantae</taxon>
        <taxon>Streptophyta</taxon>
        <taxon>Embryophyta</taxon>
        <taxon>Tracheophyta</taxon>
        <taxon>Spermatophyta</taxon>
        <taxon>Magnoliopsida</taxon>
        <taxon>eudicotyledons</taxon>
        <taxon>Gunneridae</taxon>
        <taxon>Pentapetalae</taxon>
        <taxon>rosids</taxon>
        <taxon>malvids</taxon>
        <taxon>Malvales</taxon>
        <taxon>Malvaceae</taxon>
        <taxon>Malvoideae</taxon>
        <taxon>Gossypium</taxon>
    </lineage>
</organism>
<dbReference type="OrthoDB" id="1739308at2759"/>
<dbReference type="EMBL" id="SMMG02000002">
    <property type="protein sequence ID" value="KAA3482515.1"/>
    <property type="molecule type" value="Genomic_DNA"/>
</dbReference>
<name>A0A5B6WNF8_9ROSI</name>
<dbReference type="InterPro" id="IPR000477">
    <property type="entry name" value="RT_dom"/>
</dbReference>
<dbReference type="PANTHER" id="PTHR33116">
    <property type="entry name" value="REVERSE TRANSCRIPTASE ZINC-BINDING DOMAIN-CONTAINING PROTEIN-RELATED-RELATED"/>
    <property type="match status" value="1"/>
</dbReference>
<sequence length="167" mass="19368">MLAHGLMRGYGRRRISPRCALKVDLQKAFDSLHWSFLLSVLRAQVFPEKFLKWIEICLTTHQFSVSLNGSFVGFFRGRIGIRQGDPFSPYLLVLAMDVLYRLLDVVVINAFFKYHPTCLRVWLTHLMFADDLLIFSKGTVDSMRNKRYFGASFLTEDDILVQVKEIV</sequence>